<name>A0A1E1W7J9_PECGO</name>
<accession>A0A1E1W7J9</accession>
<evidence type="ECO:0000313" key="2">
    <source>
        <dbReference type="EMBL" id="JAT82982.1"/>
    </source>
</evidence>
<sequence>KPGARIIELGDNHLNGADAKSWREVDEVVENADLEDEKSNSSNDVNDSSPDVERINLIISMNVVKNTNSAKTNVASPKDNNSENFEDKETENNTINEAESRNEQN</sequence>
<feature type="compositionally biased region" description="Polar residues" evidence="1">
    <location>
        <begin position="68"/>
        <end position="83"/>
    </location>
</feature>
<dbReference type="EMBL" id="GDQN01008072">
    <property type="protein sequence ID" value="JAT82982.1"/>
    <property type="molecule type" value="Transcribed_RNA"/>
</dbReference>
<gene>
    <name evidence="2" type="ORF">g.3362</name>
</gene>
<evidence type="ECO:0000256" key="1">
    <source>
        <dbReference type="SAM" id="MobiDB-lite"/>
    </source>
</evidence>
<feature type="non-terminal residue" evidence="2">
    <location>
        <position position="105"/>
    </location>
</feature>
<proteinExistence type="predicted"/>
<organism evidence="2">
    <name type="scientific">Pectinophora gossypiella</name>
    <name type="common">Cotton pink bollworm</name>
    <name type="synonym">Depressaria gossypiella</name>
    <dbReference type="NCBI Taxonomy" id="13191"/>
    <lineage>
        <taxon>Eukaryota</taxon>
        <taxon>Metazoa</taxon>
        <taxon>Ecdysozoa</taxon>
        <taxon>Arthropoda</taxon>
        <taxon>Hexapoda</taxon>
        <taxon>Insecta</taxon>
        <taxon>Pterygota</taxon>
        <taxon>Neoptera</taxon>
        <taxon>Endopterygota</taxon>
        <taxon>Lepidoptera</taxon>
        <taxon>Glossata</taxon>
        <taxon>Ditrysia</taxon>
        <taxon>Gelechioidea</taxon>
        <taxon>Gelechiidae</taxon>
        <taxon>Apatetrinae</taxon>
        <taxon>Pectinophora</taxon>
    </lineage>
</organism>
<feature type="non-terminal residue" evidence="2">
    <location>
        <position position="1"/>
    </location>
</feature>
<reference evidence="2" key="1">
    <citation type="submission" date="2015-09" db="EMBL/GenBank/DDBJ databases">
        <title>De novo assembly of Pectinophora gossypiella (Pink Bollworm) gut transcriptome.</title>
        <authorList>
            <person name="Tassone E.E."/>
        </authorList>
    </citation>
    <scope>NUCLEOTIDE SEQUENCE</scope>
</reference>
<feature type="compositionally biased region" description="Acidic residues" evidence="1">
    <location>
        <begin position="27"/>
        <end position="36"/>
    </location>
</feature>
<feature type="region of interest" description="Disordered" evidence="1">
    <location>
        <begin position="1"/>
        <end position="52"/>
    </location>
</feature>
<dbReference type="AlphaFoldDB" id="A0A1E1W7J9"/>
<dbReference type="OrthoDB" id="7453305at2759"/>
<feature type="compositionally biased region" description="Low complexity" evidence="1">
    <location>
        <begin position="40"/>
        <end position="49"/>
    </location>
</feature>
<feature type="region of interest" description="Disordered" evidence="1">
    <location>
        <begin position="68"/>
        <end position="105"/>
    </location>
</feature>
<protein>
    <submittedName>
        <fullName evidence="2">Uncharacterized protein</fullName>
    </submittedName>
</protein>